<evidence type="ECO:0000313" key="1">
    <source>
        <dbReference type="EMBL" id="JAI03316.1"/>
    </source>
</evidence>
<name>A0A0E9XNB7_ANGAN</name>
<protein>
    <submittedName>
        <fullName evidence="1">Uncharacterized protein</fullName>
    </submittedName>
</protein>
<dbReference type="AlphaFoldDB" id="A0A0E9XNB7"/>
<reference evidence="1" key="2">
    <citation type="journal article" date="2015" name="Fish Shellfish Immunol.">
        <title>Early steps in the European eel (Anguilla anguilla)-Vibrio vulnificus interaction in the gills: Role of the RtxA13 toxin.</title>
        <authorList>
            <person name="Callol A."/>
            <person name="Pajuelo D."/>
            <person name="Ebbesson L."/>
            <person name="Teles M."/>
            <person name="MacKenzie S."/>
            <person name="Amaro C."/>
        </authorList>
    </citation>
    <scope>NUCLEOTIDE SEQUENCE</scope>
</reference>
<reference evidence="1" key="1">
    <citation type="submission" date="2014-11" db="EMBL/GenBank/DDBJ databases">
        <authorList>
            <person name="Amaro Gonzalez C."/>
        </authorList>
    </citation>
    <scope>NUCLEOTIDE SEQUENCE</scope>
</reference>
<proteinExistence type="predicted"/>
<organism evidence="1">
    <name type="scientific">Anguilla anguilla</name>
    <name type="common">European freshwater eel</name>
    <name type="synonym">Muraena anguilla</name>
    <dbReference type="NCBI Taxonomy" id="7936"/>
    <lineage>
        <taxon>Eukaryota</taxon>
        <taxon>Metazoa</taxon>
        <taxon>Chordata</taxon>
        <taxon>Craniata</taxon>
        <taxon>Vertebrata</taxon>
        <taxon>Euteleostomi</taxon>
        <taxon>Actinopterygii</taxon>
        <taxon>Neopterygii</taxon>
        <taxon>Teleostei</taxon>
        <taxon>Anguilliformes</taxon>
        <taxon>Anguillidae</taxon>
        <taxon>Anguilla</taxon>
    </lineage>
</organism>
<dbReference type="EMBL" id="GBXM01005262">
    <property type="protein sequence ID" value="JAI03316.1"/>
    <property type="molecule type" value="Transcribed_RNA"/>
</dbReference>
<sequence length="16" mass="2078">MYKMYHVPFQFSTRGW</sequence>
<accession>A0A0E9XNB7</accession>